<sequence>MKKRRIVILFLLSLLLFQSIILQASSQKFTVTSQYLSSLPFPTSHSAVVYYNGSIYVIGGDSYPNEVWIYSNGSWHLGPYLPFDIIAASAVVFDNTIYVIGGYNNSGIIPYVLKLSGNSWVVVSNNMPFPSYDTISFVYNDVIYVIGGENTTNLVGYYFPPSNVTRVFYPTNDSWRIIGYMPVPTVDGGYVFNGTNLIIAGGYIGYGVYTNDILIYNPQTNQWQVLNGVLPFWLKGESVAYYRGILFIVGGYAFTGSSGGVNNAIYAYYGGNLYRVGYLPIPIYDAGYTQVGNMLYLVGGIGSSLSDVTALQVVSFNFPPLPPKIISYSAGNESVTLGWTPVKLATGYEIIYWNNNGFNTSINVGNVTSYTIINLQDGMTYYFEVLAYNSIGYSSPSNLVSLTPASVPNSPILTSVKYGNENVTLVWSPPSFNGGYSILGYYVIVKNQNSIVRSYFVNSTTLTIANLSPNVTYNVLIYASNKLGNSTPLVITVVPITKATVFAFITKLQDGILVNWSITFPANVSLELYYQNGSLLSQVVNIRSNSYMFKLPQEGNYTLIILASNSAGVSKYTYNIEYYLPPETPQVSLIGFGNNLYIDWNDVPGALTYLVFVNNSLIYQGPSTSVVTNISNGTYLIKVLAVNPAGVSSPGIAVLHYSGDYITVVKMKIVNVTIVNKIVSASSSNNDGLSLQQSIVIILLTIMILLSIAIITRSRSSSEW</sequence>
<gene>
    <name evidence="4" type="ORF">V6M85_00965</name>
</gene>
<dbReference type="InterPro" id="IPR015915">
    <property type="entry name" value="Kelch-typ_b-propeller"/>
</dbReference>
<dbReference type="Proteomes" id="UP001432202">
    <property type="component" value="Chromosome"/>
</dbReference>
<feature type="domain" description="Fibronectin type-III" evidence="3">
    <location>
        <begin position="410"/>
        <end position="500"/>
    </location>
</feature>
<dbReference type="InterPro" id="IPR011043">
    <property type="entry name" value="Gal_Oxase/kelch_b-propeller"/>
</dbReference>
<dbReference type="InterPro" id="IPR050964">
    <property type="entry name" value="Striated_Muscle_Regulatory"/>
</dbReference>
<dbReference type="InterPro" id="IPR013783">
    <property type="entry name" value="Ig-like_fold"/>
</dbReference>
<dbReference type="InterPro" id="IPR003961">
    <property type="entry name" value="FN3_dom"/>
</dbReference>
<dbReference type="Pfam" id="PF01344">
    <property type="entry name" value="Kelch_1"/>
    <property type="match status" value="2"/>
</dbReference>
<keyword evidence="2" id="KW-0812">Transmembrane</keyword>
<dbReference type="Pfam" id="PF00041">
    <property type="entry name" value="fn3"/>
    <property type="match status" value="2"/>
</dbReference>
<evidence type="ECO:0000259" key="3">
    <source>
        <dbReference type="PROSITE" id="PS50853"/>
    </source>
</evidence>
<evidence type="ECO:0000256" key="2">
    <source>
        <dbReference type="SAM" id="Phobius"/>
    </source>
</evidence>
<evidence type="ECO:0000313" key="5">
    <source>
        <dbReference type="Proteomes" id="UP001432202"/>
    </source>
</evidence>
<dbReference type="Gene3D" id="2.60.40.10">
    <property type="entry name" value="Immunoglobulins"/>
    <property type="match status" value="2"/>
</dbReference>
<feature type="domain" description="Fibronectin type-III" evidence="3">
    <location>
        <begin position="319"/>
        <end position="409"/>
    </location>
</feature>
<keyword evidence="2" id="KW-1133">Transmembrane helix</keyword>
<keyword evidence="1" id="KW-0677">Repeat</keyword>
<name>A0AAX4L1J5_9CREN</name>
<dbReference type="EMBL" id="CP146016">
    <property type="protein sequence ID" value="WWQ60682.1"/>
    <property type="molecule type" value="Genomic_DNA"/>
</dbReference>
<proteinExistence type="predicted"/>
<dbReference type="InterPro" id="IPR006652">
    <property type="entry name" value="Kelch_1"/>
</dbReference>
<reference evidence="4 5" key="1">
    <citation type="submission" date="2024-02" db="EMBL/GenBank/DDBJ databases">
        <title>STSV induces naive adaptation in Sulfolobus.</title>
        <authorList>
            <person name="Xiang X."/>
            <person name="Song M."/>
        </authorList>
    </citation>
    <scope>NUCLEOTIDE SEQUENCE [LARGE SCALE GENOMIC DNA]</scope>
    <source>
        <strain evidence="4 5">RT2</strain>
    </source>
</reference>
<dbReference type="PANTHER" id="PTHR13817:SF170">
    <property type="entry name" value="PROTEIN-TYROSINE-PHOSPHATASE"/>
    <property type="match status" value="1"/>
</dbReference>
<accession>A0AAX4L1J5</accession>
<evidence type="ECO:0000313" key="4">
    <source>
        <dbReference type="EMBL" id="WWQ60682.1"/>
    </source>
</evidence>
<dbReference type="AlphaFoldDB" id="A0AAX4L1J5"/>
<dbReference type="PANTHER" id="PTHR13817">
    <property type="entry name" value="TITIN"/>
    <property type="match status" value="1"/>
</dbReference>
<dbReference type="Gene3D" id="2.120.10.80">
    <property type="entry name" value="Kelch-type beta propeller"/>
    <property type="match status" value="2"/>
</dbReference>
<keyword evidence="5" id="KW-1185">Reference proteome</keyword>
<evidence type="ECO:0000256" key="1">
    <source>
        <dbReference type="ARBA" id="ARBA00022737"/>
    </source>
</evidence>
<dbReference type="PROSITE" id="PS50853">
    <property type="entry name" value="FN3"/>
    <property type="match status" value="2"/>
</dbReference>
<protein>
    <submittedName>
        <fullName evidence="4">Fibronectin type III domain-containing protein</fullName>
    </submittedName>
</protein>
<dbReference type="InterPro" id="IPR036116">
    <property type="entry name" value="FN3_sf"/>
</dbReference>
<feature type="transmembrane region" description="Helical" evidence="2">
    <location>
        <begin position="691"/>
        <end position="711"/>
    </location>
</feature>
<dbReference type="SUPFAM" id="SSF50965">
    <property type="entry name" value="Galactose oxidase, central domain"/>
    <property type="match status" value="1"/>
</dbReference>
<dbReference type="GeneID" id="89335296"/>
<organism evidence="4 5">
    <name type="scientific">Sulfolobus tengchongensis</name>
    <dbReference type="NCBI Taxonomy" id="207809"/>
    <lineage>
        <taxon>Archaea</taxon>
        <taxon>Thermoproteota</taxon>
        <taxon>Thermoprotei</taxon>
        <taxon>Sulfolobales</taxon>
        <taxon>Sulfolobaceae</taxon>
        <taxon>Sulfolobus</taxon>
    </lineage>
</organism>
<dbReference type="SMART" id="SM00060">
    <property type="entry name" value="FN3"/>
    <property type="match status" value="3"/>
</dbReference>
<dbReference type="SMART" id="SM00612">
    <property type="entry name" value="Kelch"/>
    <property type="match status" value="3"/>
</dbReference>
<dbReference type="RefSeq" id="WP_338601855.1">
    <property type="nucleotide sequence ID" value="NZ_CP146016.1"/>
</dbReference>
<dbReference type="SUPFAM" id="SSF49265">
    <property type="entry name" value="Fibronectin type III"/>
    <property type="match status" value="1"/>
</dbReference>
<keyword evidence="2" id="KW-0472">Membrane</keyword>
<dbReference type="CDD" id="cd00063">
    <property type="entry name" value="FN3"/>
    <property type="match status" value="2"/>
</dbReference>